<dbReference type="Proteomes" id="UP000031014">
    <property type="component" value="Unassembled WGS sequence"/>
</dbReference>
<dbReference type="EMBL" id="BASE01000012">
    <property type="protein sequence ID" value="GAM12447.1"/>
    <property type="molecule type" value="Genomic_DNA"/>
</dbReference>
<proteinExistence type="predicted"/>
<accession>A0A0A8X0B8</accession>
<evidence type="ECO:0000313" key="1">
    <source>
        <dbReference type="EMBL" id="GAM12447.1"/>
    </source>
</evidence>
<sequence length="37" mass="4264">MIQEGLTLFLWNSLIKQTGRLIEEASLILYLEGEGRK</sequence>
<organism evidence="1 2">
    <name type="scientific">Mesobacillus selenatarsenatis (strain DSM 18680 / JCM 14380 / FERM P-15431 / SF-1)</name>
    <dbReference type="NCBI Taxonomy" id="1321606"/>
    <lineage>
        <taxon>Bacteria</taxon>
        <taxon>Bacillati</taxon>
        <taxon>Bacillota</taxon>
        <taxon>Bacilli</taxon>
        <taxon>Bacillales</taxon>
        <taxon>Bacillaceae</taxon>
        <taxon>Mesobacillus</taxon>
    </lineage>
</organism>
<name>A0A0A8X0B8_MESS1</name>
<evidence type="ECO:0000313" key="2">
    <source>
        <dbReference type="Proteomes" id="UP000031014"/>
    </source>
</evidence>
<protein>
    <submittedName>
        <fullName evidence="1">Uncharacterized protein</fullName>
    </submittedName>
</protein>
<dbReference type="AlphaFoldDB" id="A0A0A8X0B8"/>
<comment type="caution">
    <text evidence="1">The sequence shown here is derived from an EMBL/GenBank/DDBJ whole genome shotgun (WGS) entry which is preliminary data.</text>
</comment>
<reference evidence="1 2" key="1">
    <citation type="submission" date="2013-06" db="EMBL/GenBank/DDBJ databases">
        <title>Whole genome shotgun sequence of Bacillus selenatarsenatis SF-1.</title>
        <authorList>
            <person name="Kuroda M."/>
            <person name="Sei K."/>
            <person name="Yamashita M."/>
            <person name="Ike M."/>
        </authorList>
    </citation>
    <scope>NUCLEOTIDE SEQUENCE [LARGE SCALE GENOMIC DNA]</scope>
    <source>
        <strain evidence="1 2">SF-1</strain>
    </source>
</reference>
<gene>
    <name evidence="1" type="ORF">SAMD00020551_0581</name>
</gene>
<keyword evidence="2" id="KW-1185">Reference proteome</keyword>